<evidence type="ECO:0000256" key="9">
    <source>
        <dbReference type="ARBA" id="ARBA00049359"/>
    </source>
</evidence>
<keyword evidence="5" id="KW-0266">Ethylene biosynthesis</keyword>
<keyword evidence="10" id="KW-0479">Metal-binding</keyword>
<evidence type="ECO:0000313" key="13">
    <source>
        <dbReference type="Proteomes" id="UP000019678"/>
    </source>
</evidence>
<evidence type="ECO:0000256" key="6">
    <source>
        <dbReference type="ARBA" id="ARBA00031011"/>
    </source>
</evidence>
<organism evidence="12 13">
    <name type="scientific">Chondromyces apiculatus DSM 436</name>
    <dbReference type="NCBI Taxonomy" id="1192034"/>
    <lineage>
        <taxon>Bacteria</taxon>
        <taxon>Pseudomonadati</taxon>
        <taxon>Myxococcota</taxon>
        <taxon>Polyangia</taxon>
        <taxon>Polyangiales</taxon>
        <taxon>Polyangiaceae</taxon>
        <taxon>Chondromyces</taxon>
    </lineage>
</organism>
<feature type="domain" description="Fe2OG dioxygenase" evidence="11">
    <location>
        <begin position="223"/>
        <end position="328"/>
    </location>
</feature>
<evidence type="ECO:0000256" key="8">
    <source>
        <dbReference type="ARBA" id="ARBA00047725"/>
    </source>
</evidence>
<dbReference type="SUPFAM" id="SSF51197">
    <property type="entry name" value="Clavaminate synthase-like"/>
    <property type="match status" value="1"/>
</dbReference>
<comment type="pathway">
    <text evidence="1">Alkene biosynthesis; ethylene biosynthesis via 2-oxoglutarate.</text>
</comment>
<evidence type="ECO:0000256" key="5">
    <source>
        <dbReference type="ARBA" id="ARBA00022666"/>
    </source>
</evidence>
<dbReference type="InterPro" id="IPR050231">
    <property type="entry name" value="Iron_ascorbate_oxido_reductase"/>
</dbReference>
<dbReference type="InterPro" id="IPR026992">
    <property type="entry name" value="DIOX_N"/>
</dbReference>
<dbReference type="Pfam" id="PF03171">
    <property type="entry name" value="2OG-FeII_Oxy"/>
    <property type="match status" value="1"/>
</dbReference>
<gene>
    <name evidence="12" type="ORF">CAP_4202</name>
</gene>
<comment type="catalytic activity">
    <reaction evidence="8">
        <text>2-oxoglutarate + O2 + 2 H(+) = ethene + 3 CO2 + H2O</text>
        <dbReference type="Rhea" id="RHEA:31523"/>
        <dbReference type="ChEBI" id="CHEBI:15377"/>
        <dbReference type="ChEBI" id="CHEBI:15378"/>
        <dbReference type="ChEBI" id="CHEBI:15379"/>
        <dbReference type="ChEBI" id="CHEBI:16526"/>
        <dbReference type="ChEBI" id="CHEBI:16810"/>
        <dbReference type="ChEBI" id="CHEBI:18153"/>
        <dbReference type="EC" id="1.13.12.19"/>
    </reaction>
</comment>
<dbReference type="InterPro" id="IPR044861">
    <property type="entry name" value="IPNS-like_FE2OG_OXY"/>
</dbReference>
<keyword evidence="10" id="KW-0408">Iron</keyword>
<comment type="caution">
    <text evidence="12">The sequence shown here is derived from an EMBL/GenBank/DDBJ whole genome shotgun (WGS) entry which is preliminary data.</text>
</comment>
<keyword evidence="13" id="KW-1185">Reference proteome</keyword>
<evidence type="ECO:0000256" key="3">
    <source>
        <dbReference type="ARBA" id="ARBA00012531"/>
    </source>
</evidence>
<comment type="catalytic activity">
    <reaction evidence="9">
        <text>L-arginine + 2-oxoglutarate + O2 = guanidine + L-glutamate 5-semialdehyde + succinate + CO2</text>
        <dbReference type="Rhea" id="RHEA:31535"/>
        <dbReference type="ChEBI" id="CHEBI:15379"/>
        <dbReference type="ChEBI" id="CHEBI:16526"/>
        <dbReference type="ChEBI" id="CHEBI:16810"/>
        <dbReference type="ChEBI" id="CHEBI:30031"/>
        <dbReference type="ChEBI" id="CHEBI:30087"/>
        <dbReference type="ChEBI" id="CHEBI:32682"/>
        <dbReference type="ChEBI" id="CHEBI:58066"/>
        <dbReference type="EC" id="1.14.20.7"/>
    </reaction>
</comment>
<dbReference type="PROSITE" id="PS51471">
    <property type="entry name" value="FE2OG_OXY"/>
    <property type="match status" value="1"/>
</dbReference>
<comment type="similarity">
    <text evidence="10">Belongs to the iron/ascorbate-dependent oxidoreductase family.</text>
</comment>
<reference evidence="12 13" key="1">
    <citation type="submission" date="2013-05" db="EMBL/GenBank/DDBJ databases">
        <title>Genome assembly of Chondromyces apiculatus DSM 436.</title>
        <authorList>
            <person name="Sharma G."/>
            <person name="Khatri I."/>
            <person name="Kaur C."/>
            <person name="Mayilraj S."/>
            <person name="Subramanian S."/>
        </authorList>
    </citation>
    <scope>NUCLEOTIDE SEQUENCE [LARGE SCALE GENOMIC DNA]</scope>
    <source>
        <strain evidence="12 13">DSM 436</strain>
    </source>
</reference>
<dbReference type="GO" id="GO:0102276">
    <property type="term" value="F:2-oxoglutarate oxygenase/decarboxylase (ethylene-forming) activity"/>
    <property type="evidence" value="ECO:0007669"/>
    <property type="project" value="UniProtKB-EC"/>
</dbReference>
<dbReference type="PRINTS" id="PR00682">
    <property type="entry name" value="IPNSYNTHASE"/>
</dbReference>
<dbReference type="Proteomes" id="UP000019678">
    <property type="component" value="Unassembled WGS sequence"/>
</dbReference>
<evidence type="ECO:0000256" key="7">
    <source>
        <dbReference type="ARBA" id="ARBA00031282"/>
    </source>
</evidence>
<evidence type="ECO:0000313" key="12">
    <source>
        <dbReference type="EMBL" id="EYF04726.1"/>
    </source>
</evidence>
<sequence>MSSILQAAHGSARFGRRADRQTYPIPLPGSNAGRGSVALMTLEATRDPARDVPRQLPVLDIAPLVHGRGDRDAVAAAIGGACREHGFFYVTGHGVDLALLDRLEQLSRQFFTLPSARKQAIRMERGGRAWRGYFAVGGELTSGRPDLKEGLYFGSELDEGNPRVQAGIPLHGRNLFPSEIPDLRGAVLDTMAALTQLGHAVMEGIALSLGLDARYFADRYTGDPTILFRIFNYPPPSAPAMAGDEPAWGVGEHTDYGLLTLLWQDTAGGLQVKSGARWIDAPPIPGTFVCNIGDMLDRMTGGLYLSTPHRVLNPAGHDRLSFPFFFDPAWDAEIRPIQAALPVRDNQRERWDQASVHAFRGTYGEYLLGKVAKVFPDLRQDVLP</sequence>
<dbReference type="InterPro" id="IPR005123">
    <property type="entry name" value="Oxoglu/Fe-dep_dioxygenase_dom"/>
</dbReference>
<protein>
    <recommendedName>
        <fullName evidence="4">2-oxoglutarate-dependent ethylene/succinate-forming enzyme</fullName>
        <ecNumber evidence="3">1.13.12.19</ecNumber>
        <ecNumber evidence="2">1.14.20.7</ecNumber>
    </recommendedName>
    <alternativeName>
        <fullName evidence="6">2-oxoglutarate dioxygenase (ethylene-forming)</fullName>
    </alternativeName>
    <alternativeName>
        <fullName evidence="7">2-oxoglutarate/L-arginine monooxygenase/decarboxylase (succinate-forming)</fullName>
    </alternativeName>
</protein>
<dbReference type="EC" id="1.14.20.7" evidence="2"/>
<evidence type="ECO:0000256" key="10">
    <source>
        <dbReference type="RuleBase" id="RU003682"/>
    </source>
</evidence>
<accession>A0A017T804</accession>
<evidence type="ECO:0000256" key="2">
    <source>
        <dbReference type="ARBA" id="ARBA00012293"/>
    </source>
</evidence>
<proteinExistence type="inferred from homology"/>
<keyword evidence="10" id="KW-0560">Oxidoreductase</keyword>
<evidence type="ECO:0000256" key="4">
    <source>
        <dbReference type="ARBA" id="ARBA00019045"/>
    </source>
</evidence>
<dbReference type="GO" id="GO:0009693">
    <property type="term" value="P:ethylene biosynthetic process"/>
    <property type="evidence" value="ECO:0007669"/>
    <property type="project" value="UniProtKB-KW"/>
</dbReference>
<dbReference type="AlphaFoldDB" id="A0A017T804"/>
<dbReference type="InterPro" id="IPR027443">
    <property type="entry name" value="IPNS-like_sf"/>
</dbReference>
<evidence type="ECO:0000259" key="11">
    <source>
        <dbReference type="PROSITE" id="PS51471"/>
    </source>
</evidence>
<name>A0A017T804_9BACT</name>
<dbReference type="STRING" id="1192034.CAP_4202"/>
<dbReference type="eggNOG" id="COG3491">
    <property type="taxonomic scope" value="Bacteria"/>
</dbReference>
<dbReference type="Gene3D" id="2.60.120.330">
    <property type="entry name" value="B-lactam Antibiotic, Isopenicillin N Synthase, Chain"/>
    <property type="match status" value="1"/>
</dbReference>
<dbReference type="PANTHER" id="PTHR47990">
    <property type="entry name" value="2-OXOGLUTARATE (2OG) AND FE(II)-DEPENDENT OXYGENASE SUPERFAMILY PROTEIN-RELATED"/>
    <property type="match status" value="1"/>
</dbReference>
<dbReference type="Pfam" id="PF14226">
    <property type="entry name" value="DIOX_N"/>
    <property type="match status" value="1"/>
</dbReference>
<dbReference type="EC" id="1.13.12.19" evidence="3"/>
<dbReference type="EMBL" id="ASRX01000030">
    <property type="protein sequence ID" value="EYF04726.1"/>
    <property type="molecule type" value="Genomic_DNA"/>
</dbReference>
<evidence type="ECO:0000256" key="1">
    <source>
        <dbReference type="ARBA" id="ARBA00004767"/>
    </source>
</evidence>
<dbReference type="GO" id="GO:0046872">
    <property type="term" value="F:metal ion binding"/>
    <property type="evidence" value="ECO:0007669"/>
    <property type="project" value="UniProtKB-KW"/>
</dbReference>